<dbReference type="EnsemblProtists" id="EKX53786">
    <property type="protein sequence ID" value="EKX53786"/>
    <property type="gene ID" value="GUITHDRAFT_100756"/>
</dbReference>
<dbReference type="KEGG" id="gtt:GUITHDRAFT_100756"/>
<evidence type="ECO:0000259" key="2">
    <source>
        <dbReference type="PROSITE" id="PS50004"/>
    </source>
</evidence>
<keyword evidence="1" id="KW-1133">Transmembrane helix</keyword>
<dbReference type="SUPFAM" id="SSF49562">
    <property type="entry name" value="C2 domain (Calcium/lipid-binding domain, CaLB)"/>
    <property type="match status" value="4"/>
</dbReference>
<keyword evidence="1" id="KW-0472">Membrane</keyword>
<keyword evidence="5" id="KW-1185">Reference proteome</keyword>
<dbReference type="STRING" id="905079.L1JZ12"/>
<dbReference type="RefSeq" id="XP_005840766.1">
    <property type="nucleotide sequence ID" value="XM_005840709.1"/>
</dbReference>
<evidence type="ECO:0000256" key="1">
    <source>
        <dbReference type="SAM" id="Phobius"/>
    </source>
</evidence>
<evidence type="ECO:0000313" key="4">
    <source>
        <dbReference type="EnsemblProtists" id="EKX53786"/>
    </source>
</evidence>
<feature type="domain" description="C2" evidence="2">
    <location>
        <begin position="486"/>
        <end position="629"/>
    </location>
</feature>
<feature type="domain" description="C2" evidence="2">
    <location>
        <begin position="845"/>
        <end position="978"/>
    </location>
</feature>
<dbReference type="SMART" id="SM00239">
    <property type="entry name" value="C2"/>
    <property type="match status" value="4"/>
</dbReference>
<dbReference type="HOGENOM" id="CLU_285673_0_0_1"/>
<dbReference type="Gene3D" id="2.60.40.150">
    <property type="entry name" value="C2 domain"/>
    <property type="match status" value="4"/>
</dbReference>
<accession>L1JZ12</accession>
<dbReference type="AlphaFoldDB" id="L1JZ12"/>
<dbReference type="Proteomes" id="UP000011087">
    <property type="component" value="Unassembled WGS sequence"/>
</dbReference>
<dbReference type="OrthoDB" id="270970at2759"/>
<dbReference type="InterPro" id="IPR035892">
    <property type="entry name" value="C2_domain_sf"/>
</dbReference>
<feature type="domain" description="C2" evidence="2">
    <location>
        <begin position="85"/>
        <end position="210"/>
    </location>
</feature>
<sequence length="1084" mass="122938">MTGTTRLVESFREIFSSEVLLLRAPFYLCALLGVYSWSFGWLIILGQVFVYAVIRPRRNSLPKLYKESTKRLSEKRSFCHHGRWIDGYEHVTREEEELEPQGKLHLSVIGAKGLRSADRFGTSDPYCKVLLRHNGIDSQSHETPVCYRDLSPSWHSADSLAWQFVVVEEMDSQLHLEIFDYNKIMKHTSLGYVDIPIETLRTGEVEEVEHKLLVEIEGRIDGKGKSATGSVTIKYKYELLQNEFAATPKRRNSQRLKAKPLMQEQEPVAKPSMLVVMSYVVLETYAHVACGMIAAYFFGHYNFDILLLALIVEMLLLMEMSWSFLDVQCSIGLNPLVCKSVKSRRRSDKPGLAFELDMDLELASDLYLQVDFFVFPLLSVSNLYLSANLRASLTFIEIDDRDPDVWPQPTHLDVGFYSRPDIDVQIKLFALFDIFSLPLMNLVKKFAIDYICKMMGPNKNGQLQTLCILDESYAQWLYDDVNQRRLGKCLPYEICEEGQEEYLLLVVRVLYGTNLPAMDSLAGSSGACCVIRYGTGQGRAGQRRAEQSREQIRIGADEKGRDSKEFTTRAISSSTQPVWNEEFAWLTRSNNEILHVDLKEHSKTGQRVVGSWSSRFSSLRSQLPDLQPGKPALYKILDLGKDKGQIHITIRLFPQSSPPPLPSLLQDASSTNTPPPVSAAPALQLTRIALRDHSNFSRPGLLHIQLVKLTNLNGNGKSSRADAYVKIFVGSKNNLTNGSIRSSYNNSEMKQSITKYNSIKPTWDISDGQFIFYLQQSASDTAVIAQVYDKDTFSSDDFLGFVALNLGDLQANNAATRFRTNKNRIAQPLMNEKRQQIAGNIIPGQPSCMHLILEFTPDMEVVDRLEVRVLRAHNVPRMDYIGSSDPFVEVWLTKQRDDADDYGIAIQHQVRKATSTKNNTTAPVWEGESFVFYPDSLTEQICHIMYDEDRLSSPREIGRIACSVCAFSFSPPSCSDPGTQIEQLAEQAMRTEGRLLRRFTLQHKLACRISSKLDLILEVEYNIRGPMDFLWRRAQALEEDGAGAVRHMEGHERYCITIDVDRKGMEGCVFKAWMMYAVLYSSAC</sequence>
<dbReference type="GeneID" id="17310286"/>
<dbReference type="Pfam" id="PF00168">
    <property type="entry name" value="C2"/>
    <property type="match status" value="4"/>
</dbReference>
<reference evidence="4" key="3">
    <citation type="submission" date="2015-06" db="UniProtKB">
        <authorList>
            <consortium name="EnsemblProtists"/>
        </authorList>
    </citation>
    <scope>IDENTIFICATION</scope>
</reference>
<dbReference type="PANTHER" id="PTHR10774">
    <property type="entry name" value="EXTENDED SYNAPTOTAGMIN-RELATED"/>
    <property type="match status" value="1"/>
</dbReference>
<dbReference type="CDD" id="cd00030">
    <property type="entry name" value="C2"/>
    <property type="match status" value="4"/>
</dbReference>
<evidence type="ECO:0000313" key="5">
    <source>
        <dbReference type="Proteomes" id="UP000011087"/>
    </source>
</evidence>
<gene>
    <name evidence="3" type="ORF">GUITHDRAFT_100756</name>
</gene>
<proteinExistence type="predicted"/>
<evidence type="ECO:0000313" key="3">
    <source>
        <dbReference type="EMBL" id="EKX53786.1"/>
    </source>
</evidence>
<organism evidence="3">
    <name type="scientific">Guillardia theta (strain CCMP2712)</name>
    <name type="common">Cryptophyte</name>
    <dbReference type="NCBI Taxonomy" id="905079"/>
    <lineage>
        <taxon>Eukaryota</taxon>
        <taxon>Cryptophyceae</taxon>
        <taxon>Pyrenomonadales</taxon>
        <taxon>Geminigeraceae</taxon>
        <taxon>Guillardia</taxon>
    </lineage>
</organism>
<dbReference type="GO" id="GO:0005783">
    <property type="term" value="C:endoplasmic reticulum"/>
    <property type="evidence" value="ECO:0007669"/>
    <property type="project" value="TreeGrafter"/>
</dbReference>
<feature type="domain" description="C2" evidence="2">
    <location>
        <begin position="681"/>
        <end position="819"/>
    </location>
</feature>
<keyword evidence="1" id="KW-0812">Transmembrane</keyword>
<protein>
    <recommendedName>
        <fullName evidence="2">C2 domain-containing protein</fullName>
    </recommendedName>
</protein>
<dbReference type="PaxDb" id="55529-EKX53786"/>
<dbReference type="CDD" id="cd21669">
    <property type="entry name" value="SMP_SF"/>
    <property type="match status" value="1"/>
</dbReference>
<dbReference type="PROSITE" id="PS50004">
    <property type="entry name" value="C2"/>
    <property type="match status" value="4"/>
</dbReference>
<feature type="transmembrane region" description="Helical" evidence="1">
    <location>
        <begin position="274"/>
        <end position="299"/>
    </location>
</feature>
<dbReference type="InterPro" id="IPR000008">
    <property type="entry name" value="C2_dom"/>
</dbReference>
<reference evidence="3 5" key="1">
    <citation type="journal article" date="2012" name="Nature">
        <title>Algal genomes reveal evolutionary mosaicism and the fate of nucleomorphs.</title>
        <authorList>
            <consortium name="DOE Joint Genome Institute"/>
            <person name="Curtis B.A."/>
            <person name="Tanifuji G."/>
            <person name="Burki F."/>
            <person name="Gruber A."/>
            <person name="Irimia M."/>
            <person name="Maruyama S."/>
            <person name="Arias M.C."/>
            <person name="Ball S.G."/>
            <person name="Gile G.H."/>
            <person name="Hirakawa Y."/>
            <person name="Hopkins J.F."/>
            <person name="Kuo A."/>
            <person name="Rensing S.A."/>
            <person name="Schmutz J."/>
            <person name="Symeonidi A."/>
            <person name="Elias M."/>
            <person name="Eveleigh R.J."/>
            <person name="Herman E.K."/>
            <person name="Klute M.J."/>
            <person name="Nakayama T."/>
            <person name="Obornik M."/>
            <person name="Reyes-Prieto A."/>
            <person name="Armbrust E.V."/>
            <person name="Aves S.J."/>
            <person name="Beiko R.G."/>
            <person name="Coutinho P."/>
            <person name="Dacks J.B."/>
            <person name="Durnford D.G."/>
            <person name="Fast N.M."/>
            <person name="Green B.R."/>
            <person name="Grisdale C.J."/>
            <person name="Hempel F."/>
            <person name="Henrissat B."/>
            <person name="Hoppner M.P."/>
            <person name="Ishida K."/>
            <person name="Kim E."/>
            <person name="Koreny L."/>
            <person name="Kroth P.G."/>
            <person name="Liu Y."/>
            <person name="Malik S.B."/>
            <person name="Maier U.G."/>
            <person name="McRose D."/>
            <person name="Mock T."/>
            <person name="Neilson J.A."/>
            <person name="Onodera N.T."/>
            <person name="Poole A.M."/>
            <person name="Pritham E.J."/>
            <person name="Richards T.A."/>
            <person name="Rocap G."/>
            <person name="Roy S.W."/>
            <person name="Sarai C."/>
            <person name="Schaack S."/>
            <person name="Shirato S."/>
            <person name="Slamovits C.H."/>
            <person name="Spencer D.F."/>
            <person name="Suzuki S."/>
            <person name="Worden A.Z."/>
            <person name="Zauner S."/>
            <person name="Barry K."/>
            <person name="Bell C."/>
            <person name="Bharti A.K."/>
            <person name="Crow J.A."/>
            <person name="Grimwood J."/>
            <person name="Kramer R."/>
            <person name="Lindquist E."/>
            <person name="Lucas S."/>
            <person name="Salamov A."/>
            <person name="McFadden G.I."/>
            <person name="Lane C.E."/>
            <person name="Keeling P.J."/>
            <person name="Gray M.W."/>
            <person name="Grigoriev I.V."/>
            <person name="Archibald J.M."/>
        </authorList>
    </citation>
    <scope>NUCLEOTIDE SEQUENCE</scope>
    <source>
        <strain evidence="3 5">CCMP2712</strain>
    </source>
</reference>
<name>L1JZ12_GUITC</name>
<dbReference type="EMBL" id="JH992969">
    <property type="protein sequence ID" value="EKX53786.1"/>
    <property type="molecule type" value="Genomic_DNA"/>
</dbReference>
<reference evidence="5" key="2">
    <citation type="submission" date="2012-11" db="EMBL/GenBank/DDBJ databases">
        <authorList>
            <person name="Kuo A."/>
            <person name="Curtis B.A."/>
            <person name="Tanifuji G."/>
            <person name="Burki F."/>
            <person name="Gruber A."/>
            <person name="Irimia M."/>
            <person name="Maruyama S."/>
            <person name="Arias M.C."/>
            <person name="Ball S.G."/>
            <person name="Gile G.H."/>
            <person name="Hirakawa Y."/>
            <person name="Hopkins J.F."/>
            <person name="Rensing S.A."/>
            <person name="Schmutz J."/>
            <person name="Symeonidi A."/>
            <person name="Elias M."/>
            <person name="Eveleigh R.J."/>
            <person name="Herman E.K."/>
            <person name="Klute M.J."/>
            <person name="Nakayama T."/>
            <person name="Obornik M."/>
            <person name="Reyes-Prieto A."/>
            <person name="Armbrust E.V."/>
            <person name="Aves S.J."/>
            <person name="Beiko R.G."/>
            <person name="Coutinho P."/>
            <person name="Dacks J.B."/>
            <person name="Durnford D.G."/>
            <person name="Fast N.M."/>
            <person name="Green B.R."/>
            <person name="Grisdale C."/>
            <person name="Hempe F."/>
            <person name="Henrissat B."/>
            <person name="Hoppner M.P."/>
            <person name="Ishida K.-I."/>
            <person name="Kim E."/>
            <person name="Koreny L."/>
            <person name="Kroth P.G."/>
            <person name="Liu Y."/>
            <person name="Malik S.-B."/>
            <person name="Maier U.G."/>
            <person name="McRose D."/>
            <person name="Mock T."/>
            <person name="Neilson J.A."/>
            <person name="Onodera N.T."/>
            <person name="Poole A.M."/>
            <person name="Pritham E.J."/>
            <person name="Richards T.A."/>
            <person name="Rocap G."/>
            <person name="Roy S.W."/>
            <person name="Sarai C."/>
            <person name="Schaack S."/>
            <person name="Shirato S."/>
            <person name="Slamovits C.H."/>
            <person name="Spencer D.F."/>
            <person name="Suzuki S."/>
            <person name="Worden A.Z."/>
            <person name="Zauner S."/>
            <person name="Barry K."/>
            <person name="Bell C."/>
            <person name="Bharti A.K."/>
            <person name="Crow J.A."/>
            <person name="Grimwood J."/>
            <person name="Kramer R."/>
            <person name="Lindquist E."/>
            <person name="Lucas S."/>
            <person name="Salamov A."/>
            <person name="McFadden G.I."/>
            <person name="Lane C.E."/>
            <person name="Keeling P.J."/>
            <person name="Gray M.W."/>
            <person name="Grigoriev I.V."/>
            <person name="Archibald J.M."/>
        </authorList>
    </citation>
    <scope>NUCLEOTIDE SEQUENCE</scope>
    <source>
        <strain evidence="5">CCMP2712</strain>
    </source>
</reference>
<dbReference type="eggNOG" id="KOG1012">
    <property type="taxonomic scope" value="Eukaryota"/>
</dbReference>
<dbReference type="GO" id="GO:0008289">
    <property type="term" value="F:lipid binding"/>
    <property type="evidence" value="ECO:0007669"/>
    <property type="project" value="InterPro"/>
</dbReference>
<dbReference type="PANTHER" id="PTHR10774:SF190">
    <property type="entry name" value="C2 CALCIUM_LIPID-BINDING ENDONUCLEASE_EXONUCLEASE_PHOSPHATASE-RELATED"/>
    <property type="match status" value="1"/>
</dbReference>
<dbReference type="InterPro" id="IPR045050">
    <property type="entry name" value="Synaptotagmin_plant"/>
</dbReference>
<feature type="transmembrane region" description="Helical" evidence="1">
    <location>
        <begin position="25"/>
        <end position="54"/>
    </location>
</feature>